<name>A0ACC1HCA9_9FUNG</name>
<evidence type="ECO:0000313" key="2">
    <source>
        <dbReference type="Proteomes" id="UP001145114"/>
    </source>
</evidence>
<organism evidence="1 2">
    <name type="scientific">Spiromyces aspiralis</name>
    <dbReference type="NCBI Taxonomy" id="68401"/>
    <lineage>
        <taxon>Eukaryota</taxon>
        <taxon>Fungi</taxon>
        <taxon>Fungi incertae sedis</taxon>
        <taxon>Zoopagomycota</taxon>
        <taxon>Kickxellomycotina</taxon>
        <taxon>Kickxellomycetes</taxon>
        <taxon>Kickxellales</taxon>
        <taxon>Kickxellaceae</taxon>
        <taxon>Spiromyces</taxon>
    </lineage>
</organism>
<reference evidence="1" key="1">
    <citation type="submission" date="2022-06" db="EMBL/GenBank/DDBJ databases">
        <title>Phylogenomic reconstructions and comparative analyses of Kickxellomycotina fungi.</title>
        <authorList>
            <person name="Reynolds N.K."/>
            <person name="Stajich J.E."/>
            <person name="Barry K."/>
            <person name="Grigoriev I.V."/>
            <person name="Crous P."/>
            <person name="Smith M.E."/>
        </authorList>
    </citation>
    <scope>NUCLEOTIDE SEQUENCE</scope>
    <source>
        <strain evidence="1">RSA 2271</strain>
    </source>
</reference>
<gene>
    <name evidence="1" type="ORF">EV182_004221</name>
</gene>
<accession>A0ACC1HCA9</accession>
<proteinExistence type="predicted"/>
<evidence type="ECO:0000313" key="1">
    <source>
        <dbReference type="EMBL" id="KAJ1673971.1"/>
    </source>
</evidence>
<keyword evidence="2" id="KW-1185">Reference proteome</keyword>
<comment type="caution">
    <text evidence="1">The sequence shown here is derived from an EMBL/GenBank/DDBJ whole genome shotgun (WGS) entry which is preliminary data.</text>
</comment>
<sequence>MEPVLKWDVASVAKWFNQNGFSGYSEVLKEHGIDGEALIHLDHEALKDLGVRALGKRLLILKAIYFLKIQNDIPITSSSYIPQTVDVEPDIVIPQTTVVKYYEEQMQFMKEEINKLADELTKVREDMRNMHRHTFIEGKSLLSRQASSRRPKPIDMDDATGIPSYSGIHSSTSARLHSPTPSAKSTSSPIADSFMRDNSSGIHAGSGDKPSPRGSEEHGVGQHDGFKPHLRVYGSNGIQRRFESYKSIKINPEDQCSDMLPLVLEKYHIRDDWKNYSLHIDYITDLSGKNERPVKFDEKPLLLLNQLKRENRDPKFFLKSVRSSGAFDYFGSSGAGSLSPINGGPGTVPSNSSSGNGGARGGFGSQEKLNTGVMVRQITKTARLNSD</sequence>
<dbReference type="Proteomes" id="UP001145114">
    <property type="component" value="Unassembled WGS sequence"/>
</dbReference>
<protein>
    <submittedName>
        <fullName evidence="1">Uncharacterized protein</fullName>
    </submittedName>
</protein>
<dbReference type="EMBL" id="JAMZIH010006393">
    <property type="protein sequence ID" value="KAJ1673971.1"/>
    <property type="molecule type" value="Genomic_DNA"/>
</dbReference>